<dbReference type="PROSITE" id="PS50297">
    <property type="entry name" value="ANK_REP_REGION"/>
    <property type="match status" value="2"/>
</dbReference>
<dbReference type="Gene3D" id="1.25.40.20">
    <property type="entry name" value="Ankyrin repeat-containing domain"/>
    <property type="match status" value="1"/>
</dbReference>
<name>A0A3N4I9G6_ASCIM</name>
<reference evidence="2 3" key="1">
    <citation type="journal article" date="2018" name="Nat. Ecol. Evol.">
        <title>Pezizomycetes genomes reveal the molecular basis of ectomycorrhizal truffle lifestyle.</title>
        <authorList>
            <person name="Murat C."/>
            <person name="Payen T."/>
            <person name="Noel B."/>
            <person name="Kuo A."/>
            <person name="Morin E."/>
            <person name="Chen J."/>
            <person name="Kohler A."/>
            <person name="Krizsan K."/>
            <person name="Balestrini R."/>
            <person name="Da Silva C."/>
            <person name="Montanini B."/>
            <person name="Hainaut M."/>
            <person name="Levati E."/>
            <person name="Barry K.W."/>
            <person name="Belfiori B."/>
            <person name="Cichocki N."/>
            <person name="Clum A."/>
            <person name="Dockter R.B."/>
            <person name="Fauchery L."/>
            <person name="Guy J."/>
            <person name="Iotti M."/>
            <person name="Le Tacon F."/>
            <person name="Lindquist E.A."/>
            <person name="Lipzen A."/>
            <person name="Malagnac F."/>
            <person name="Mello A."/>
            <person name="Molinier V."/>
            <person name="Miyauchi S."/>
            <person name="Poulain J."/>
            <person name="Riccioni C."/>
            <person name="Rubini A."/>
            <person name="Sitrit Y."/>
            <person name="Splivallo R."/>
            <person name="Traeger S."/>
            <person name="Wang M."/>
            <person name="Zifcakova L."/>
            <person name="Wipf D."/>
            <person name="Zambonelli A."/>
            <person name="Paolocci F."/>
            <person name="Nowrousian M."/>
            <person name="Ottonello S."/>
            <person name="Baldrian P."/>
            <person name="Spatafora J.W."/>
            <person name="Henrissat B."/>
            <person name="Nagy L.G."/>
            <person name="Aury J.M."/>
            <person name="Wincker P."/>
            <person name="Grigoriev I.V."/>
            <person name="Bonfante P."/>
            <person name="Martin F.M."/>
        </authorList>
    </citation>
    <scope>NUCLEOTIDE SEQUENCE [LARGE SCALE GENOMIC DNA]</scope>
    <source>
        <strain evidence="2 3">RN42</strain>
    </source>
</reference>
<dbReference type="InterPro" id="IPR053210">
    <property type="entry name" value="ANKRD12"/>
</dbReference>
<gene>
    <name evidence="2" type="ORF">BJ508DRAFT_208586</name>
</gene>
<dbReference type="OrthoDB" id="194358at2759"/>
<keyword evidence="1" id="KW-0040">ANK repeat</keyword>
<feature type="repeat" description="ANK" evidence="1">
    <location>
        <begin position="35"/>
        <end position="67"/>
    </location>
</feature>
<dbReference type="Proteomes" id="UP000275078">
    <property type="component" value="Unassembled WGS sequence"/>
</dbReference>
<dbReference type="InterPro" id="IPR036770">
    <property type="entry name" value="Ankyrin_rpt-contain_sf"/>
</dbReference>
<keyword evidence="3" id="KW-1185">Reference proteome</keyword>
<protein>
    <submittedName>
        <fullName evidence="2">Ankyrin</fullName>
    </submittedName>
</protein>
<evidence type="ECO:0000313" key="2">
    <source>
        <dbReference type="EMBL" id="RPA82107.1"/>
    </source>
</evidence>
<dbReference type="Pfam" id="PF12796">
    <property type="entry name" value="Ank_2"/>
    <property type="match status" value="1"/>
</dbReference>
<accession>A0A3N4I9G6</accession>
<dbReference type="PROSITE" id="PS50088">
    <property type="entry name" value="ANK_REPEAT"/>
    <property type="match status" value="2"/>
</dbReference>
<dbReference type="SUPFAM" id="SSF48403">
    <property type="entry name" value="Ankyrin repeat"/>
    <property type="match status" value="1"/>
</dbReference>
<dbReference type="EMBL" id="ML119674">
    <property type="protein sequence ID" value="RPA82107.1"/>
    <property type="molecule type" value="Genomic_DNA"/>
</dbReference>
<dbReference type="AlphaFoldDB" id="A0A3N4I9G6"/>
<dbReference type="InterPro" id="IPR002110">
    <property type="entry name" value="Ankyrin_rpt"/>
</dbReference>
<evidence type="ECO:0000313" key="3">
    <source>
        <dbReference type="Proteomes" id="UP000275078"/>
    </source>
</evidence>
<dbReference type="GO" id="GO:0005654">
    <property type="term" value="C:nucleoplasm"/>
    <property type="evidence" value="ECO:0007669"/>
    <property type="project" value="TreeGrafter"/>
</dbReference>
<evidence type="ECO:0000256" key="1">
    <source>
        <dbReference type="PROSITE-ProRule" id="PRU00023"/>
    </source>
</evidence>
<dbReference type="STRING" id="1160509.A0A3N4I9G6"/>
<proteinExistence type="predicted"/>
<sequence>MGRTALHKACQRGKLEDAQRAYEMKPLLLNQADNAGYVPLHEAALNGKANCVKYLLEVGCKVDPLGGQDKDTPLMDAVENRHVDVVELLLEAGADPRLRDVKGRNAMDL</sequence>
<dbReference type="PANTHER" id="PTHR24149:SF14">
    <property type="entry name" value="ANKYRIN REPEAT DOMAIN 12"/>
    <property type="match status" value="1"/>
</dbReference>
<dbReference type="SMART" id="SM00248">
    <property type="entry name" value="ANK"/>
    <property type="match status" value="3"/>
</dbReference>
<feature type="non-terminal residue" evidence="2">
    <location>
        <position position="109"/>
    </location>
</feature>
<dbReference type="PANTHER" id="PTHR24149">
    <property type="entry name" value="ANKYRIN REPEAT DOMAIN-CONTAINING PROTEIN 12"/>
    <property type="match status" value="1"/>
</dbReference>
<dbReference type="PRINTS" id="PR01415">
    <property type="entry name" value="ANKYRIN"/>
</dbReference>
<organism evidence="2 3">
    <name type="scientific">Ascobolus immersus RN42</name>
    <dbReference type="NCBI Taxonomy" id="1160509"/>
    <lineage>
        <taxon>Eukaryota</taxon>
        <taxon>Fungi</taxon>
        <taxon>Dikarya</taxon>
        <taxon>Ascomycota</taxon>
        <taxon>Pezizomycotina</taxon>
        <taxon>Pezizomycetes</taxon>
        <taxon>Pezizales</taxon>
        <taxon>Ascobolaceae</taxon>
        <taxon>Ascobolus</taxon>
    </lineage>
</organism>
<feature type="repeat" description="ANK" evidence="1">
    <location>
        <begin position="69"/>
        <end position="101"/>
    </location>
</feature>